<feature type="compositionally biased region" description="Acidic residues" evidence="1">
    <location>
        <begin position="149"/>
        <end position="171"/>
    </location>
</feature>
<dbReference type="AlphaFoldDB" id="A0A3N4LLG9"/>
<protein>
    <submittedName>
        <fullName evidence="2">Uncharacterized protein</fullName>
    </submittedName>
</protein>
<evidence type="ECO:0000313" key="2">
    <source>
        <dbReference type="EMBL" id="RPB23767.1"/>
    </source>
</evidence>
<evidence type="ECO:0000313" key="3">
    <source>
        <dbReference type="Proteomes" id="UP000267821"/>
    </source>
</evidence>
<dbReference type="STRING" id="1051890.A0A3N4LLG9"/>
<name>A0A3N4LLG9_9PEZI</name>
<dbReference type="InterPro" id="IPR027921">
    <property type="entry name" value="NOPCHAP1"/>
</dbReference>
<sequence length="278" mass="30353">MPTTNPKITVLCDISSTSIDLPRPPALPPWKRTTDPNSSTSEIFTRINTFLPELRAANAQLESEIVQGRISERRIEDVGEDEEQYIEMNLGLGVLEEKKKQGPTSKRRKMDTEVLMKQVDSEDEDDHGRTGGSDGDGREEQEGSGSSGSDEETSDEGSAEEGDDDDDDECDSNSSTSSTSHTDSSAHYPQQQDEQDNESARIYALLSVLGVESTEYPQPLDGKWKRRHEERKDAQRDILAALLNIDTPPGSTGSGGSGGKGGAKRKPVIEVVEVEGKE</sequence>
<dbReference type="PANTHER" id="PTHR38489:SF1">
    <property type="entry name" value="HISTONE CHAPERONE DOMAIN-CONTAINING PROTEIN"/>
    <property type="match status" value="1"/>
</dbReference>
<keyword evidence="3" id="KW-1185">Reference proteome</keyword>
<dbReference type="Pfam" id="PF15370">
    <property type="entry name" value="NOPCHAP1"/>
    <property type="match status" value="1"/>
</dbReference>
<dbReference type="PANTHER" id="PTHR38489">
    <property type="entry name" value="HISTONE CHAPERONE DOMAIN-CONTAINING PROTEIN"/>
    <property type="match status" value="1"/>
</dbReference>
<dbReference type="EMBL" id="ML121544">
    <property type="protein sequence ID" value="RPB23767.1"/>
    <property type="molecule type" value="Genomic_DNA"/>
</dbReference>
<dbReference type="InParanoid" id="A0A3N4LLG9"/>
<feature type="compositionally biased region" description="Gly residues" evidence="1">
    <location>
        <begin position="252"/>
        <end position="261"/>
    </location>
</feature>
<evidence type="ECO:0000256" key="1">
    <source>
        <dbReference type="SAM" id="MobiDB-lite"/>
    </source>
</evidence>
<accession>A0A3N4LLG9</accession>
<organism evidence="2 3">
    <name type="scientific">Terfezia boudieri ATCC MYA-4762</name>
    <dbReference type="NCBI Taxonomy" id="1051890"/>
    <lineage>
        <taxon>Eukaryota</taxon>
        <taxon>Fungi</taxon>
        <taxon>Dikarya</taxon>
        <taxon>Ascomycota</taxon>
        <taxon>Pezizomycotina</taxon>
        <taxon>Pezizomycetes</taxon>
        <taxon>Pezizales</taxon>
        <taxon>Pezizaceae</taxon>
        <taxon>Terfezia</taxon>
    </lineage>
</organism>
<dbReference type="GO" id="GO:0000492">
    <property type="term" value="P:box C/D snoRNP assembly"/>
    <property type="evidence" value="ECO:0007669"/>
    <property type="project" value="InterPro"/>
</dbReference>
<feature type="compositionally biased region" description="Low complexity" evidence="1">
    <location>
        <begin position="172"/>
        <end position="185"/>
    </location>
</feature>
<dbReference type="OrthoDB" id="1112980at2759"/>
<proteinExistence type="predicted"/>
<feature type="region of interest" description="Disordered" evidence="1">
    <location>
        <begin position="97"/>
        <end position="278"/>
    </location>
</feature>
<dbReference type="Proteomes" id="UP000267821">
    <property type="component" value="Unassembled WGS sequence"/>
</dbReference>
<gene>
    <name evidence="2" type="ORF">L211DRAFT_838197</name>
</gene>
<reference evidence="2 3" key="1">
    <citation type="journal article" date="2018" name="Nat. Ecol. Evol.">
        <title>Pezizomycetes genomes reveal the molecular basis of ectomycorrhizal truffle lifestyle.</title>
        <authorList>
            <person name="Murat C."/>
            <person name="Payen T."/>
            <person name="Noel B."/>
            <person name="Kuo A."/>
            <person name="Morin E."/>
            <person name="Chen J."/>
            <person name="Kohler A."/>
            <person name="Krizsan K."/>
            <person name="Balestrini R."/>
            <person name="Da Silva C."/>
            <person name="Montanini B."/>
            <person name="Hainaut M."/>
            <person name="Levati E."/>
            <person name="Barry K.W."/>
            <person name="Belfiori B."/>
            <person name="Cichocki N."/>
            <person name="Clum A."/>
            <person name="Dockter R.B."/>
            <person name="Fauchery L."/>
            <person name="Guy J."/>
            <person name="Iotti M."/>
            <person name="Le Tacon F."/>
            <person name="Lindquist E.A."/>
            <person name="Lipzen A."/>
            <person name="Malagnac F."/>
            <person name="Mello A."/>
            <person name="Molinier V."/>
            <person name="Miyauchi S."/>
            <person name="Poulain J."/>
            <person name="Riccioni C."/>
            <person name="Rubini A."/>
            <person name="Sitrit Y."/>
            <person name="Splivallo R."/>
            <person name="Traeger S."/>
            <person name="Wang M."/>
            <person name="Zifcakova L."/>
            <person name="Wipf D."/>
            <person name="Zambonelli A."/>
            <person name="Paolocci F."/>
            <person name="Nowrousian M."/>
            <person name="Ottonello S."/>
            <person name="Baldrian P."/>
            <person name="Spatafora J.W."/>
            <person name="Henrissat B."/>
            <person name="Nagy L.G."/>
            <person name="Aury J.M."/>
            <person name="Wincker P."/>
            <person name="Grigoriev I.V."/>
            <person name="Bonfante P."/>
            <person name="Martin F.M."/>
        </authorList>
    </citation>
    <scope>NUCLEOTIDE SEQUENCE [LARGE SCALE GENOMIC DNA]</scope>
    <source>
        <strain evidence="2 3">ATCC MYA-4762</strain>
    </source>
</reference>